<dbReference type="InterPro" id="IPR008253">
    <property type="entry name" value="Marvel"/>
</dbReference>
<dbReference type="Pfam" id="PF01284">
    <property type="entry name" value="MARVEL"/>
    <property type="match status" value="1"/>
</dbReference>
<evidence type="ECO:0000256" key="2">
    <source>
        <dbReference type="ARBA" id="ARBA00022692"/>
    </source>
</evidence>
<comment type="caution">
    <text evidence="7">The sequence shown here is derived from an EMBL/GenBank/DDBJ whole genome shotgun (WGS) entry which is preliminary data.</text>
</comment>
<gene>
    <name evidence="7" type="ORF">AB675_12104</name>
</gene>
<evidence type="ECO:0000259" key="6">
    <source>
        <dbReference type="Pfam" id="PF01284"/>
    </source>
</evidence>
<keyword evidence="2 5" id="KW-0812">Transmembrane</keyword>
<feature type="transmembrane region" description="Helical" evidence="5">
    <location>
        <begin position="43"/>
        <end position="64"/>
    </location>
</feature>
<dbReference type="GO" id="GO:0016020">
    <property type="term" value="C:membrane"/>
    <property type="evidence" value="ECO:0007669"/>
    <property type="project" value="UniProtKB-SubCell"/>
</dbReference>
<dbReference type="GeneID" id="28732890"/>
<evidence type="ECO:0000313" key="8">
    <source>
        <dbReference type="Proteomes" id="UP000038010"/>
    </source>
</evidence>
<protein>
    <recommendedName>
        <fullName evidence="6">MARVEL domain-containing protein</fullName>
    </recommendedName>
</protein>
<keyword evidence="4 5" id="KW-0472">Membrane</keyword>
<dbReference type="RefSeq" id="XP_017998343.1">
    <property type="nucleotide sequence ID" value="XM_018141009.1"/>
</dbReference>
<feature type="transmembrane region" description="Helical" evidence="5">
    <location>
        <begin position="12"/>
        <end position="31"/>
    </location>
</feature>
<comment type="subcellular location">
    <subcellularLocation>
        <location evidence="1">Membrane</location>
        <topology evidence="1">Multi-pass membrane protein</topology>
    </subcellularLocation>
</comment>
<evidence type="ECO:0000256" key="5">
    <source>
        <dbReference type="SAM" id="Phobius"/>
    </source>
</evidence>
<dbReference type="OrthoDB" id="4074965at2759"/>
<evidence type="ECO:0000256" key="4">
    <source>
        <dbReference type="ARBA" id="ARBA00023136"/>
    </source>
</evidence>
<dbReference type="AlphaFoldDB" id="A0A0N1NXE9"/>
<sequence length="168" mass="19164">MPVISRLVSIPLRIGELAFAGVVAGIIGHFLDHHSWSDNWPKARLIYTLVIAALSMLFGLFWLIPFSGGFFTWGVDIFLSLAWFAAFALMYLFTRDTCNSRAFDWNGITSGGTCNRWRAVQAFAFLSAVFWLVSAVVGIWFTHRERKGRLDHYETKPRRRGLFGRSRV</sequence>
<reference evidence="7 8" key="1">
    <citation type="submission" date="2015-06" db="EMBL/GenBank/DDBJ databases">
        <title>Draft genome of the ant-associated black yeast Phialophora attae CBS 131958.</title>
        <authorList>
            <person name="Moreno L.F."/>
            <person name="Stielow B.J."/>
            <person name="de Hoog S."/>
            <person name="Vicente V.A."/>
            <person name="Weiss V.A."/>
            <person name="de Vries M."/>
            <person name="Cruz L.M."/>
            <person name="Souza E.M."/>
        </authorList>
    </citation>
    <scope>NUCLEOTIDE SEQUENCE [LARGE SCALE GENOMIC DNA]</scope>
    <source>
        <strain evidence="7 8">CBS 131958</strain>
    </source>
</reference>
<dbReference type="EMBL" id="LFJN01000019">
    <property type="protein sequence ID" value="KPI38380.1"/>
    <property type="molecule type" value="Genomic_DNA"/>
</dbReference>
<dbReference type="Proteomes" id="UP000038010">
    <property type="component" value="Unassembled WGS sequence"/>
</dbReference>
<keyword evidence="8" id="KW-1185">Reference proteome</keyword>
<accession>A0A0N1NXE9</accession>
<feature type="transmembrane region" description="Helical" evidence="5">
    <location>
        <begin position="70"/>
        <end position="93"/>
    </location>
</feature>
<evidence type="ECO:0000256" key="1">
    <source>
        <dbReference type="ARBA" id="ARBA00004141"/>
    </source>
</evidence>
<keyword evidence="3 5" id="KW-1133">Transmembrane helix</keyword>
<evidence type="ECO:0000256" key="3">
    <source>
        <dbReference type="ARBA" id="ARBA00022989"/>
    </source>
</evidence>
<organism evidence="7 8">
    <name type="scientific">Cyphellophora attinorum</name>
    <dbReference type="NCBI Taxonomy" id="1664694"/>
    <lineage>
        <taxon>Eukaryota</taxon>
        <taxon>Fungi</taxon>
        <taxon>Dikarya</taxon>
        <taxon>Ascomycota</taxon>
        <taxon>Pezizomycotina</taxon>
        <taxon>Eurotiomycetes</taxon>
        <taxon>Chaetothyriomycetidae</taxon>
        <taxon>Chaetothyriales</taxon>
        <taxon>Cyphellophoraceae</taxon>
        <taxon>Cyphellophora</taxon>
    </lineage>
</organism>
<dbReference type="PANTHER" id="PTHR39608">
    <property type="entry name" value="INTEGRAL MEMBRANE PROTEIN (AFU_ORTHOLOGUE AFUA_5G08640)"/>
    <property type="match status" value="1"/>
</dbReference>
<evidence type="ECO:0000313" key="7">
    <source>
        <dbReference type="EMBL" id="KPI38380.1"/>
    </source>
</evidence>
<feature type="transmembrane region" description="Helical" evidence="5">
    <location>
        <begin position="122"/>
        <end position="141"/>
    </location>
</feature>
<feature type="domain" description="MARVEL" evidence="6">
    <location>
        <begin position="9"/>
        <end position="137"/>
    </location>
</feature>
<dbReference type="PANTHER" id="PTHR39608:SF1">
    <property type="entry name" value="INTEGRAL MEMBRANE PROTEIN (AFU_ORTHOLOGUE AFUA_5G08640)"/>
    <property type="match status" value="1"/>
</dbReference>
<proteinExistence type="predicted"/>
<dbReference type="VEuPathDB" id="FungiDB:AB675_12104"/>
<name>A0A0N1NXE9_9EURO</name>